<dbReference type="SMART" id="SM00834">
    <property type="entry name" value="CxxC_CXXC_SSSS"/>
    <property type="match status" value="1"/>
</dbReference>
<comment type="caution">
    <text evidence="3">The sequence shown here is derived from an EMBL/GenBank/DDBJ whole genome shotgun (WGS) entry which is preliminary data.</text>
</comment>
<evidence type="ECO:0000259" key="2">
    <source>
        <dbReference type="SMART" id="SM00834"/>
    </source>
</evidence>
<evidence type="ECO:0000313" key="4">
    <source>
        <dbReference type="Proteomes" id="UP000765003"/>
    </source>
</evidence>
<dbReference type="EMBL" id="JAFITA010000005">
    <property type="protein sequence ID" value="MBN4077382.1"/>
    <property type="molecule type" value="Genomic_DNA"/>
</dbReference>
<gene>
    <name evidence="3" type="ORF">JYT19_00555</name>
</gene>
<dbReference type="InterPro" id="IPR013429">
    <property type="entry name" value="Regulatory_FmdB_Zinc_ribbon"/>
</dbReference>
<accession>A0ABS3B0L0</accession>
<evidence type="ECO:0000313" key="3">
    <source>
        <dbReference type="EMBL" id="MBN4077382.1"/>
    </source>
</evidence>
<feature type="domain" description="Putative regulatory protein FmdB zinc ribbon" evidence="2">
    <location>
        <begin position="6"/>
        <end position="47"/>
    </location>
</feature>
<sequence>MRFKVPIYEFYCKSCKNTQEILQKVSDKDPTTCSSCGKKQTLKKLVSQTSFHLKGGGWYKDLYSSVKNDAKSTKVDKKAPSSNQKKSKGKKPEKQAN</sequence>
<dbReference type="Proteomes" id="UP000765003">
    <property type="component" value="Unassembled WGS sequence"/>
</dbReference>
<organism evidence="3 4">
    <name type="scientific">Sulfobacillus acidophilus</name>
    <dbReference type="NCBI Taxonomy" id="53633"/>
    <lineage>
        <taxon>Bacteria</taxon>
        <taxon>Bacillati</taxon>
        <taxon>Bacillota</taxon>
        <taxon>Clostridia</taxon>
        <taxon>Eubacteriales</taxon>
        <taxon>Clostridiales Family XVII. Incertae Sedis</taxon>
        <taxon>Sulfobacillus</taxon>
    </lineage>
</organism>
<dbReference type="Pfam" id="PF09723">
    <property type="entry name" value="Zn_ribbon_8"/>
    <property type="match status" value="1"/>
</dbReference>
<dbReference type="NCBIfam" id="TIGR02605">
    <property type="entry name" value="CxxC_CxxC_SSSS"/>
    <property type="match status" value="1"/>
</dbReference>
<keyword evidence="4" id="KW-1185">Reference proteome</keyword>
<dbReference type="PANTHER" id="PTHR34404:SF2">
    <property type="entry name" value="CONSERVED SERINE RICH PROTEIN"/>
    <property type="match status" value="1"/>
</dbReference>
<reference evidence="3" key="1">
    <citation type="submission" date="2021-02" db="EMBL/GenBank/DDBJ databases">
        <title>Activity-based single-cell genomes from oceanic crustal fluid captures similar information to metagenomic and metatranscriptomic surveys with orders of magnitude less sampling.</title>
        <authorList>
            <person name="D'Angelo T.S."/>
            <person name="Orcutt B.N."/>
        </authorList>
    </citation>
    <scope>NUCLEOTIDE SEQUENCE [LARGE SCALE GENOMIC DNA]</scope>
    <source>
        <strain evidence="3">AH-315-E05</strain>
    </source>
</reference>
<name>A0ABS3B0L0_9FIRM</name>
<feature type="region of interest" description="Disordered" evidence="1">
    <location>
        <begin position="69"/>
        <end position="97"/>
    </location>
</feature>
<dbReference type="PANTHER" id="PTHR34404">
    <property type="entry name" value="REGULATORY PROTEIN, FMDB FAMILY"/>
    <property type="match status" value="1"/>
</dbReference>
<proteinExistence type="predicted"/>
<protein>
    <submittedName>
        <fullName evidence="3">Zinc ribbon domain-containing protein</fullName>
    </submittedName>
</protein>
<feature type="compositionally biased region" description="Basic and acidic residues" evidence="1">
    <location>
        <begin position="69"/>
        <end position="79"/>
    </location>
</feature>
<evidence type="ECO:0000256" key="1">
    <source>
        <dbReference type="SAM" id="MobiDB-lite"/>
    </source>
</evidence>